<keyword evidence="1" id="KW-0547">Nucleotide-binding</keyword>
<dbReference type="SUPFAM" id="SSF52540">
    <property type="entry name" value="P-loop containing nucleoside triphosphate hydrolases"/>
    <property type="match status" value="1"/>
</dbReference>
<dbReference type="InterPro" id="IPR045735">
    <property type="entry name" value="Spore_III_AA_AAA+_ATPase"/>
</dbReference>
<accession>A0A9J6REB1</accession>
<gene>
    <name evidence="4" type="primary">spoIIIAA</name>
    <name evidence="4" type="ORF">OWO01_12775</name>
</gene>
<organism evidence="4 5">
    <name type="scientific">Natronobacillus azotifigens</name>
    <dbReference type="NCBI Taxonomy" id="472978"/>
    <lineage>
        <taxon>Bacteria</taxon>
        <taxon>Bacillati</taxon>
        <taxon>Bacillota</taxon>
        <taxon>Bacilli</taxon>
        <taxon>Bacillales</taxon>
        <taxon>Bacillaceae</taxon>
        <taxon>Natronobacillus</taxon>
    </lineage>
</organism>
<feature type="domain" description="AAA+ ATPase" evidence="3">
    <location>
        <begin position="139"/>
        <end position="285"/>
    </location>
</feature>
<dbReference type="Pfam" id="PF19568">
    <property type="entry name" value="Spore_III_AA"/>
    <property type="match status" value="1"/>
</dbReference>
<proteinExistence type="predicted"/>
<evidence type="ECO:0000313" key="5">
    <source>
        <dbReference type="Proteomes" id="UP001084197"/>
    </source>
</evidence>
<dbReference type="InterPro" id="IPR027417">
    <property type="entry name" value="P-loop_NTPase"/>
</dbReference>
<evidence type="ECO:0000256" key="1">
    <source>
        <dbReference type="ARBA" id="ARBA00022741"/>
    </source>
</evidence>
<dbReference type="GO" id="GO:0005524">
    <property type="term" value="F:ATP binding"/>
    <property type="evidence" value="ECO:0007669"/>
    <property type="project" value="UniProtKB-KW"/>
</dbReference>
<keyword evidence="5" id="KW-1185">Reference proteome</keyword>
<comment type="caution">
    <text evidence="4">The sequence shown here is derived from an EMBL/GenBank/DDBJ whole genome shotgun (WGS) entry which is preliminary data.</text>
</comment>
<sequence length="328" mass="36918">MILLEEIIRILPIHFRKELMTKINQDWSQLQEIRIRIERPIELVFDQKTLWLRESCPTKQDGQFIMNQLSEFSLYRLEEELKQGYITVQGGHRVGLAGKVNTSNGQVKAIKDITSYNIRIAKQKKGVADPYVRHLFRERYLNTLIIGAPQTGKTTLLRDISRLIASGWGNVSPAKVGIVDERSEIAGCIAGIPQHDIGIRSDVLDGCPKAEGMMMLIRSMSPEVIVVDEIGSLQDVSALQEAIHAGVSIVCSAHGHSLTDIKSRSSFSSLFSEKVFDRFIILQQTSAKDKVKQINDREENIIMLNKGGRRGEMDRGNPINLRNNANWG</sequence>
<dbReference type="InterPro" id="IPR003593">
    <property type="entry name" value="AAA+_ATPase"/>
</dbReference>
<dbReference type="InterPro" id="IPR014217">
    <property type="entry name" value="Spore_III_AA"/>
</dbReference>
<dbReference type="PANTHER" id="PTHR20953">
    <property type="entry name" value="KINASE-RELATED"/>
    <property type="match status" value="1"/>
</dbReference>
<dbReference type="Proteomes" id="UP001084197">
    <property type="component" value="Unassembled WGS sequence"/>
</dbReference>
<keyword evidence="2" id="KW-0067">ATP-binding</keyword>
<evidence type="ECO:0000259" key="3">
    <source>
        <dbReference type="SMART" id="SM00382"/>
    </source>
</evidence>
<dbReference type="EMBL" id="JAPRAT010000027">
    <property type="protein sequence ID" value="MCZ0704082.1"/>
    <property type="molecule type" value="Genomic_DNA"/>
</dbReference>
<dbReference type="NCBIfam" id="TIGR02858">
    <property type="entry name" value="spore_III_AA"/>
    <property type="match status" value="1"/>
</dbReference>
<dbReference type="PANTHER" id="PTHR20953:SF3">
    <property type="entry name" value="P-LOOP CONTAINING NUCLEOSIDE TRIPHOSPHATE HYDROLASES SUPERFAMILY PROTEIN"/>
    <property type="match status" value="1"/>
</dbReference>
<evidence type="ECO:0000256" key="2">
    <source>
        <dbReference type="ARBA" id="ARBA00022840"/>
    </source>
</evidence>
<protein>
    <submittedName>
        <fullName evidence="4">Stage III sporulation protein AA</fullName>
    </submittedName>
</protein>
<evidence type="ECO:0000313" key="4">
    <source>
        <dbReference type="EMBL" id="MCZ0704082.1"/>
    </source>
</evidence>
<reference evidence="4" key="1">
    <citation type="submission" date="2022-11" db="EMBL/GenBank/DDBJ databases">
        <title>WGS of Natronobacillus azotifigens 24KS-1, an anaerobic diazotrophic haloalkaliphile from soda-rich habitats.</title>
        <authorList>
            <person name="Sorokin D.Y."/>
            <person name="Merkel A.Y."/>
        </authorList>
    </citation>
    <scope>NUCLEOTIDE SEQUENCE</scope>
    <source>
        <strain evidence="4">24KS-1</strain>
    </source>
</reference>
<dbReference type="SMART" id="SM00382">
    <property type="entry name" value="AAA"/>
    <property type="match status" value="1"/>
</dbReference>
<dbReference type="AlphaFoldDB" id="A0A9J6REB1"/>
<name>A0A9J6REB1_9BACI</name>
<dbReference type="Gene3D" id="3.40.50.300">
    <property type="entry name" value="P-loop containing nucleotide triphosphate hydrolases"/>
    <property type="match status" value="1"/>
</dbReference>